<gene>
    <name evidence="3" type="primary">resA_1</name>
    <name evidence="3" type="ORF">Enr13x_01960</name>
</gene>
<evidence type="ECO:0000313" key="3">
    <source>
        <dbReference type="EMBL" id="QDV40390.1"/>
    </source>
</evidence>
<dbReference type="InterPro" id="IPR050553">
    <property type="entry name" value="Thioredoxin_ResA/DsbE_sf"/>
</dbReference>
<feature type="chain" id="PRO_5022200178" evidence="1">
    <location>
        <begin position="20"/>
        <end position="313"/>
    </location>
</feature>
<dbReference type="KEGG" id="snep:Enr13x_01960"/>
<dbReference type="PANTHER" id="PTHR42852:SF17">
    <property type="entry name" value="THIOREDOXIN-LIKE PROTEIN HI_1115"/>
    <property type="match status" value="1"/>
</dbReference>
<protein>
    <submittedName>
        <fullName evidence="3">Thiol-disulfide oxidoreductase ResA</fullName>
    </submittedName>
</protein>
<evidence type="ECO:0000256" key="1">
    <source>
        <dbReference type="SAM" id="SignalP"/>
    </source>
</evidence>
<dbReference type="InterPro" id="IPR013766">
    <property type="entry name" value="Thioredoxin_domain"/>
</dbReference>
<organism evidence="3 4">
    <name type="scientific">Stieleria neptunia</name>
    <dbReference type="NCBI Taxonomy" id="2527979"/>
    <lineage>
        <taxon>Bacteria</taxon>
        <taxon>Pseudomonadati</taxon>
        <taxon>Planctomycetota</taxon>
        <taxon>Planctomycetia</taxon>
        <taxon>Pirellulales</taxon>
        <taxon>Pirellulaceae</taxon>
        <taxon>Stieleria</taxon>
    </lineage>
</organism>
<accession>A0A518HHT5</accession>
<keyword evidence="4" id="KW-1185">Reference proteome</keyword>
<dbReference type="GO" id="GO:0016209">
    <property type="term" value="F:antioxidant activity"/>
    <property type="evidence" value="ECO:0007669"/>
    <property type="project" value="InterPro"/>
</dbReference>
<proteinExistence type="predicted"/>
<reference evidence="3 4" key="1">
    <citation type="submission" date="2019-03" db="EMBL/GenBank/DDBJ databases">
        <title>Deep-cultivation of Planctomycetes and their phenomic and genomic characterization uncovers novel biology.</title>
        <authorList>
            <person name="Wiegand S."/>
            <person name="Jogler M."/>
            <person name="Boedeker C."/>
            <person name="Pinto D."/>
            <person name="Vollmers J."/>
            <person name="Rivas-Marin E."/>
            <person name="Kohn T."/>
            <person name="Peeters S.H."/>
            <person name="Heuer A."/>
            <person name="Rast P."/>
            <person name="Oberbeckmann S."/>
            <person name="Bunk B."/>
            <person name="Jeske O."/>
            <person name="Meyerdierks A."/>
            <person name="Storesund J.E."/>
            <person name="Kallscheuer N."/>
            <person name="Luecker S."/>
            <person name="Lage O.M."/>
            <person name="Pohl T."/>
            <person name="Merkel B.J."/>
            <person name="Hornburger P."/>
            <person name="Mueller R.-W."/>
            <person name="Bruemmer F."/>
            <person name="Labrenz M."/>
            <person name="Spormann A.M."/>
            <person name="Op den Camp H."/>
            <person name="Overmann J."/>
            <person name="Amann R."/>
            <person name="Jetten M.S.M."/>
            <person name="Mascher T."/>
            <person name="Medema M.H."/>
            <person name="Devos D.P."/>
            <person name="Kaster A.-K."/>
            <person name="Ovreas L."/>
            <person name="Rohde M."/>
            <person name="Galperin M.Y."/>
            <person name="Jogler C."/>
        </authorList>
    </citation>
    <scope>NUCLEOTIDE SEQUENCE [LARGE SCALE GENOMIC DNA]</scope>
    <source>
        <strain evidence="3 4">Enr13</strain>
    </source>
</reference>
<feature type="domain" description="Thioredoxin" evidence="2">
    <location>
        <begin position="175"/>
        <end position="313"/>
    </location>
</feature>
<dbReference type="Proteomes" id="UP000319004">
    <property type="component" value="Chromosome"/>
</dbReference>
<dbReference type="GO" id="GO:0016491">
    <property type="term" value="F:oxidoreductase activity"/>
    <property type="evidence" value="ECO:0007669"/>
    <property type="project" value="InterPro"/>
</dbReference>
<name>A0A518HHT5_9BACT</name>
<dbReference type="PROSITE" id="PS51352">
    <property type="entry name" value="THIOREDOXIN_2"/>
    <property type="match status" value="1"/>
</dbReference>
<dbReference type="Pfam" id="PF00578">
    <property type="entry name" value="AhpC-TSA"/>
    <property type="match status" value="1"/>
</dbReference>
<sequence length="313" mass="33837" precursor="true">MRVIAIICVSCLVPSLLLADSAVDVAALPQNEFMKVLTDRQAPISPAQAKQLLGVLPESIARNELEKAFENSASVSLLEILPHIVNKDGSQPALASLRKHEDVFLRFVANCGLTGSGDTDACETVHQLLHDETVSKLEKRLIKTWAIGAGIDPAKDDQDAILDHLMNLMGKNQKLNPGDSCPAFSATDRSGNELNSSTLKGTVTVLHFWSSSCRPCLAQMPKHIETLSQATTDGASVVFVSLDEDKERFEASVEKYAIPFHNVCDGSGWGGPLARTFGVKQLPFDIVIDADGKIFSHSIHKLPPETDSLGTKQ</sequence>
<dbReference type="Gene3D" id="3.40.30.10">
    <property type="entry name" value="Glutaredoxin"/>
    <property type="match status" value="1"/>
</dbReference>
<evidence type="ECO:0000259" key="2">
    <source>
        <dbReference type="PROSITE" id="PS51352"/>
    </source>
</evidence>
<evidence type="ECO:0000313" key="4">
    <source>
        <dbReference type="Proteomes" id="UP000319004"/>
    </source>
</evidence>
<dbReference type="CDD" id="cd02966">
    <property type="entry name" value="TlpA_like_family"/>
    <property type="match status" value="1"/>
</dbReference>
<keyword evidence="1" id="KW-0732">Signal</keyword>
<dbReference type="SUPFAM" id="SSF52833">
    <property type="entry name" value="Thioredoxin-like"/>
    <property type="match status" value="1"/>
</dbReference>
<feature type="signal peptide" evidence="1">
    <location>
        <begin position="1"/>
        <end position="19"/>
    </location>
</feature>
<dbReference type="InterPro" id="IPR000866">
    <property type="entry name" value="AhpC/TSA"/>
</dbReference>
<dbReference type="PANTHER" id="PTHR42852">
    <property type="entry name" value="THIOL:DISULFIDE INTERCHANGE PROTEIN DSBE"/>
    <property type="match status" value="1"/>
</dbReference>
<dbReference type="EMBL" id="CP037423">
    <property type="protein sequence ID" value="QDV40390.1"/>
    <property type="molecule type" value="Genomic_DNA"/>
</dbReference>
<dbReference type="AlphaFoldDB" id="A0A518HHT5"/>
<dbReference type="RefSeq" id="WP_197455684.1">
    <property type="nucleotide sequence ID" value="NZ_CP037423.1"/>
</dbReference>
<dbReference type="InterPro" id="IPR036249">
    <property type="entry name" value="Thioredoxin-like_sf"/>
</dbReference>